<name>A0ABW5WW79_9STAP</name>
<feature type="transmembrane region" description="Helical" evidence="8">
    <location>
        <begin position="195"/>
        <end position="214"/>
    </location>
</feature>
<feature type="transmembrane region" description="Helical" evidence="8">
    <location>
        <begin position="226"/>
        <end position="249"/>
    </location>
</feature>
<comment type="subcellular location">
    <subcellularLocation>
        <location evidence="1">Cell membrane</location>
        <topology evidence="1">Multi-pass membrane protein</topology>
    </subcellularLocation>
</comment>
<keyword evidence="5 8" id="KW-0812">Transmembrane</keyword>
<accession>A0ABW5WW79</accession>
<keyword evidence="7 8" id="KW-0472">Membrane</keyword>
<feature type="transmembrane region" description="Helical" evidence="8">
    <location>
        <begin position="165"/>
        <end position="183"/>
    </location>
</feature>
<organism evidence="9 10">
    <name type="scientific">Corticicoccus populi</name>
    <dbReference type="NCBI Taxonomy" id="1812821"/>
    <lineage>
        <taxon>Bacteria</taxon>
        <taxon>Bacillati</taxon>
        <taxon>Bacillota</taxon>
        <taxon>Bacilli</taxon>
        <taxon>Bacillales</taxon>
        <taxon>Staphylococcaceae</taxon>
        <taxon>Corticicoccus</taxon>
    </lineage>
</organism>
<keyword evidence="3" id="KW-0813">Transport</keyword>
<comment type="caution">
    <text evidence="9">The sequence shown here is derived from an EMBL/GenBank/DDBJ whole genome shotgun (WGS) entry which is preliminary data.</text>
</comment>
<proteinExistence type="inferred from homology"/>
<dbReference type="PANTHER" id="PTHR36838:SF1">
    <property type="entry name" value="SLR1864 PROTEIN"/>
    <property type="match status" value="1"/>
</dbReference>
<sequence length="310" mass="34020">MSILNYISLLFVDIIVPILILIGIGTLLQKKFHFRLQPIANLVTYCFMPAAVFINIYSAEINLSLLTELVIYMALFVSILIITGNVFSKILNLKRDEQTVLKNSISLMNSGNYGLPVSQLVFSAHPLGVSVQIIVLVIQNLLTYTYGLYNLISVSKSIIDILRDLLKLPIIHALWIAALFKIVDIPIPNFALVPIEQLAGGFAALALILLGMQLESIEVKTFHKVIGWALVGRLILSPAVALGLIYLLGIDGVIAQSLLIASAFPTSRNTATLALEYDVEPELHAQTVLYSTLLSSITVTVVIYLAMNLF</sequence>
<reference evidence="10" key="1">
    <citation type="journal article" date="2019" name="Int. J. Syst. Evol. Microbiol.">
        <title>The Global Catalogue of Microorganisms (GCM) 10K type strain sequencing project: providing services to taxonomists for standard genome sequencing and annotation.</title>
        <authorList>
            <consortium name="The Broad Institute Genomics Platform"/>
            <consortium name="The Broad Institute Genome Sequencing Center for Infectious Disease"/>
            <person name="Wu L."/>
            <person name="Ma J."/>
        </authorList>
    </citation>
    <scope>NUCLEOTIDE SEQUENCE [LARGE SCALE GENOMIC DNA]</scope>
    <source>
        <strain evidence="10">KCTC 33575</strain>
    </source>
</reference>
<dbReference type="InterPro" id="IPR004776">
    <property type="entry name" value="Mem_transp_PIN-like"/>
</dbReference>
<evidence type="ECO:0000256" key="7">
    <source>
        <dbReference type="ARBA" id="ARBA00023136"/>
    </source>
</evidence>
<comment type="similarity">
    <text evidence="2">Belongs to the auxin efflux carrier (TC 2.A.69) family.</text>
</comment>
<evidence type="ECO:0000256" key="6">
    <source>
        <dbReference type="ARBA" id="ARBA00022989"/>
    </source>
</evidence>
<evidence type="ECO:0000256" key="2">
    <source>
        <dbReference type="ARBA" id="ARBA00010145"/>
    </source>
</evidence>
<dbReference type="RefSeq" id="WP_377774075.1">
    <property type="nucleotide sequence ID" value="NZ_JBHUOQ010000004.1"/>
</dbReference>
<feature type="transmembrane region" description="Helical" evidence="8">
    <location>
        <begin position="288"/>
        <end position="307"/>
    </location>
</feature>
<dbReference type="Proteomes" id="UP001597519">
    <property type="component" value="Unassembled WGS sequence"/>
</dbReference>
<protein>
    <submittedName>
        <fullName evidence="9">AEC family transporter</fullName>
    </submittedName>
</protein>
<feature type="transmembrane region" description="Helical" evidence="8">
    <location>
        <begin position="39"/>
        <end position="57"/>
    </location>
</feature>
<dbReference type="Gene3D" id="1.20.1530.20">
    <property type="match status" value="1"/>
</dbReference>
<evidence type="ECO:0000313" key="9">
    <source>
        <dbReference type="EMBL" id="MFD2830742.1"/>
    </source>
</evidence>
<evidence type="ECO:0000256" key="1">
    <source>
        <dbReference type="ARBA" id="ARBA00004651"/>
    </source>
</evidence>
<evidence type="ECO:0000256" key="4">
    <source>
        <dbReference type="ARBA" id="ARBA00022475"/>
    </source>
</evidence>
<keyword evidence="6 8" id="KW-1133">Transmembrane helix</keyword>
<evidence type="ECO:0000256" key="8">
    <source>
        <dbReference type="SAM" id="Phobius"/>
    </source>
</evidence>
<dbReference type="Pfam" id="PF03547">
    <property type="entry name" value="Mem_trans"/>
    <property type="match status" value="2"/>
</dbReference>
<feature type="transmembrane region" description="Helical" evidence="8">
    <location>
        <begin position="69"/>
        <end position="87"/>
    </location>
</feature>
<keyword evidence="10" id="KW-1185">Reference proteome</keyword>
<dbReference type="PANTHER" id="PTHR36838">
    <property type="entry name" value="AUXIN EFFLUX CARRIER FAMILY PROTEIN"/>
    <property type="match status" value="1"/>
</dbReference>
<evidence type="ECO:0000256" key="5">
    <source>
        <dbReference type="ARBA" id="ARBA00022692"/>
    </source>
</evidence>
<evidence type="ECO:0000256" key="3">
    <source>
        <dbReference type="ARBA" id="ARBA00022448"/>
    </source>
</evidence>
<evidence type="ECO:0000313" key="10">
    <source>
        <dbReference type="Proteomes" id="UP001597519"/>
    </source>
</evidence>
<dbReference type="InterPro" id="IPR038770">
    <property type="entry name" value="Na+/solute_symporter_sf"/>
</dbReference>
<keyword evidence="4" id="KW-1003">Cell membrane</keyword>
<dbReference type="EMBL" id="JBHUOQ010000004">
    <property type="protein sequence ID" value="MFD2830742.1"/>
    <property type="molecule type" value="Genomic_DNA"/>
</dbReference>
<feature type="transmembrane region" description="Helical" evidence="8">
    <location>
        <begin position="6"/>
        <end position="27"/>
    </location>
</feature>
<gene>
    <name evidence="9" type="ORF">ACFSX4_09755</name>
</gene>